<dbReference type="KEGG" id="uli:ETAA1_26870"/>
<accession>A0A517XT77</accession>
<proteinExistence type="predicted"/>
<dbReference type="RefSeq" id="WP_145238780.1">
    <property type="nucleotide sequence ID" value="NZ_CP036273.1"/>
</dbReference>
<name>A0A517XT77_9BACT</name>
<reference evidence="1 2" key="1">
    <citation type="submission" date="2019-02" db="EMBL/GenBank/DDBJ databases">
        <title>Deep-cultivation of Planctomycetes and their phenomic and genomic characterization uncovers novel biology.</title>
        <authorList>
            <person name="Wiegand S."/>
            <person name="Jogler M."/>
            <person name="Boedeker C."/>
            <person name="Pinto D."/>
            <person name="Vollmers J."/>
            <person name="Rivas-Marin E."/>
            <person name="Kohn T."/>
            <person name="Peeters S.H."/>
            <person name="Heuer A."/>
            <person name="Rast P."/>
            <person name="Oberbeckmann S."/>
            <person name="Bunk B."/>
            <person name="Jeske O."/>
            <person name="Meyerdierks A."/>
            <person name="Storesund J.E."/>
            <person name="Kallscheuer N."/>
            <person name="Luecker S."/>
            <person name="Lage O.M."/>
            <person name="Pohl T."/>
            <person name="Merkel B.J."/>
            <person name="Hornburger P."/>
            <person name="Mueller R.-W."/>
            <person name="Bruemmer F."/>
            <person name="Labrenz M."/>
            <person name="Spormann A.M."/>
            <person name="Op den Camp H."/>
            <person name="Overmann J."/>
            <person name="Amann R."/>
            <person name="Jetten M.S.M."/>
            <person name="Mascher T."/>
            <person name="Medema M.H."/>
            <person name="Devos D.P."/>
            <person name="Kaster A.-K."/>
            <person name="Ovreas L."/>
            <person name="Rohde M."/>
            <person name="Galperin M.Y."/>
            <person name="Jogler C."/>
        </authorList>
    </citation>
    <scope>NUCLEOTIDE SEQUENCE [LARGE SCALE GENOMIC DNA]</scope>
    <source>
        <strain evidence="1 2">ETA_A1</strain>
    </source>
</reference>
<dbReference type="PROSITE" id="PS51257">
    <property type="entry name" value="PROKAR_LIPOPROTEIN"/>
    <property type="match status" value="1"/>
</dbReference>
<dbReference type="Proteomes" id="UP000319576">
    <property type="component" value="Chromosome"/>
</dbReference>
<dbReference type="SUPFAM" id="SSF49452">
    <property type="entry name" value="Starch-binding domain-like"/>
    <property type="match status" value="1"/>
</dbReference>
<protein>
    <recommendedName>
        <fullName evidence="3">Carboxypeptidase regulatory-like domain-containing protein</fullName>
    </recommendedName>
</protein>
<evidence type="ECO:0000313" key="2">
    <source>
        <dbReference type="Proteomes" id="UP000319576"/>
    </source>
</evidence>
<evidence type="ECO:0008006" key="3">
    <source>
        <dbReference type="Google" id="ProtNLM"/>
    </source>
</evidence>
<sequence length="281" mass="30336">MFRRVSCFALLFAVGCGTQPTFLLPDPAAPSPTSSEQRFDPARCGTITGRVTWGGASPDQPTFLYGVAAAGGNFVTKSLRGPYQPRIDPTSRGLAGVVVSLRGVDSAAARPWDHPPVRVEIADGAIRVIQGGVGRVGFVRRFAEVQFASGEPVYHILRGRGDDFFSLALPAADSPRVRKFEQPGRVELSSGTGLYWARADLFVSDHPYWTLTDDAGRFSLPQVPAGRVEVVAWHPNWRPARQDRDPETGLVSRMTYGPPLERTTPVGVTAGATSDLALSFE</sequence>
<dbReference type="InterPro" id="IPR013784">
    <property type="entry name" value="Carb-bd-like_fold"/>
</dbReference>
<evidence type="ECO:0000313" key="1">
    <source>
        <dbReference type="EMBL" id="QDU20729.1"/>
    </source>
</evidence>
<dbReference type="EMBL" id="CP036273">
    <property type="protein sequence ID" value="QDU20729.1"/>
    <property type="molecule type" value="Genomic_DNA"/>
</dbReference>
<dbReference type="AlphaFoldDB" id="A0A517XT77"/>
<gene>
    <name evidence="1" type="ORF">ETAA1_26870</name>
</gene>
<dbReference type="OrthoDB" id="276873at2"/>
<keyword evidence="2" id="KW-1185">Reference proteome</keyword>
<organism evidence="1 2">
    <name type="scientific">Urbifossiella limnaea</name>
    <dbReference type="NCBI Taxonomy" id="2528023"/>
    <lineage>
        <taxon>Bacteria</taxon>
        <taxon>Pseudomonadati</taxon>
        <taxon>Planctomycetota</taxon>
        <taxon>Planctomycetia</taxon>
        <taxon>Gemmatales</taxon>
        <taxon>Gemmataceae</taxon>
        <taxon>Urbifossiella</taxon>
    </lineage>
</organism>
<dbReference type="GO" id="GO:0030246">
    <property type="term" value="F:carbohydrate binding"/>
    <property type="evidence" value="ECO:0007669"/>
    <property type="project" value="InterPro"/>
</dbReference>